<evidence type="ECO:0000313" key="3">
    <source>
        <dbReference type="Proteomes" id="UP001428817"/>
    </source>
</evidence>
<dbReference type="NCBIfam" id="NF004846">
    <property type="entry name" value="PRK06197.1"/>
    <property type="match status" value="1"/>
</dbReference>
<dbReference type="InterPro" id="IPR036291">
    <property type="entry name" value="NAD(P)-bd_dom_sf"/>
</dbReference>
<sequence>MTTWRDADVPDQTGRVAVVTGANTGIGFEIALALARYGASVVLACRNRERAEAAAARIDEQVPDAEVSVAVLDLASLASVRAAAAELVERHRRIDLLINNAGVNSHSARTEDGFELHFAVNHLGHFALTGLLLDRMRDVAGSRVVTVSSLVHHVGRMDLDRLDDPRRAYVRAKLANLMFSLALHRWLERAGAATIAVAAHPGGVSTDLLRELPFCLRWATSVIGGSLFGLTAAKGARPTLRAALDPAARGGDFYGPGDPVELFGGPARVHCGAPAVDVEVQDRLWAESERLTGVRFGDRGFL</sequence>
<proteinExistence type="predicted"/>
<protein>
    <submittedName>
        <fullName evidence="2">SDR family NAD(P)-dependent oxidoreductase</fullName>
    </submittedName>
</protein>
<dbReference type="SUPFAM" id="SSF51735">
    <property type="entry name" value="NAD(P)-binding Rossmann-fold domains"/>
    <property type="match status" value="1"/>
</dbReference>
<reference evidence="3" key="1">
    <citation type="journal article" date="2019" name="Int. J. Syst. Evol. Microbiol.">
        <title>The Global Catalogue of Microorganisms (GCM) 10K type strain sequencing project: providing services to taxonomists for standard genome sequencing and annotation.</title>
        <authorList>
            <consortium name="The Broad Institute Genomics Platform"/>
            <consortium name="The Broad Institute Genome Sequencing Center for Infectious Disease"/>
            <person name="Wu L."/>
            <person name="Ma J."/>
        </authorList>
    </citation>
    <scope>NUCLEOTIDE SEQUENCE [LARGE SCALE GENOMIC DNA]</scope>
    <source>
        <strain evidence="3">JCM 18303</strain>
    </source>
</reference>
<dbReference type="PANTHER" id="PTHR43157:SF31">
    <property type="entry name" value="PHOSPHATIDYLINOSITOL-GLYCAN BIOSYNTHESIS CLASS F PROTEIN"/>
    <property type="match status" value="1"/>
</dbReference>
<gene>
    <name evidence="2" type="ORF">GCM10023321_18220</name>
</gene>
<accession>A0ABP9PSE4</accession>
<dbReference type="Pfam" id="PF00106">
    <property type="entry name" value="adh_short"/>
    <property type="match status" value="1"/>
</dbReference>
<dbReference type="PANTHER" id="PTHR43157">
    <property type="entry name" value="PHOSPHATIDYLINOSITOL-GLYCAN BIOSYNTHESIS CLASS F PROTEIN-RELATED"/>
    <property type="match status" value="1"/>
</dbReference>
<evidence type="ECO:0000256" key="1">
    <source>
        <dbReference type="ARBA" id="ARBA00023002"/>
    </source>
</evidence>
<keyword evidence="1" id="KW-0560">Oxidoreductase</keyword>
<evidence type="ECO:0000313" key="2">
    <source>
        <dbReference type="EMBL" id="GAA5151348.1"/>
    </source>
</evidence>
<dbReference type="PRINTS" id="PR00081">
    <property type="entry name" value="GDHRDH"/>
</dbReference>
<name>A0ABP9PSE4_9PSEU</name>
<dbReference type="Proteomes" id="UP001428817">
    <property type="component" value="Unassembled WGS sequence"/>
</dbReference>
<dbReference type="InterPro" id="IPR002347">
    <property type="entry name" value="SDR_fam"/>
</dbReference>
<dbReference type="RefSeq" id="WP_185064538.1">
    <property type="nucleotide sequence ID" value="NZ_BAABJP010000007.1"/>
</dbReference>
<keyword evidence="3" id="KW-1185">Reference proteome</keyword>
<organism evidence="2 3">
    <name type="scientific">Pseudonocardia eucalypti</name>
    <dbReference type="NCBI Taxonomy" id="648755"/>
    <lineage>
        <taxon>Bacteria</taxon>
        <taxon>Bacillati</taxon>
        <taxon>Actinomycetota</taxon>
        <taxon>Actinomycetes</taxon>
        <taxon>Pseudonocardiales</taxon>
        <taxon>Pseudonocardiaceae</taxon>
        <taxon>Pseudonocardia</taxon>
    </lineage>
</organism>
<comment type="caution">
    <text evidence="2">The sequence shown here is derived from an EMBL/GenBank/DDBJ whole genome shotgun (WGS) entry which is preliminary data.</text>
</comment>
<dbReference type="EMBL" id="BAABJP010000007">
    <property type="protein sequence ID" value="GAA5151348.1"/>
    <property type="molecule type" value="Genomic_DNA"/>
</dbReference>
<dbReference type="Gene3D" id="3.40.50.720">
    <property type="entry name" value="NAD(P)-binding Rossmann-like Domain"/>
    <property type="match status" value="1"/>
</dbReference>